<evidence type="ECO:0000256" key="2">
    <source>
        <dbReference type="SAM" id="Phobius"/>
    </source>
</evidence>
<reference evidence="3" key="1">
    <citation type="submission" date="2018-11" db="EMBL/GenBank/DDBJ databases">
        <authorList>
            <consortium name="Pathogen Informatics"/>
        </authorList>
    </citation>
    <scope>NUCLEOTIDE SEQUENCE</scope>
</reference>
<evidence type="ECO:0000313" key="4">
    <source>
        <dbReference type="Proteomes" id="UP000784294"/>
    </source>
</evidence>
<dbReference type="Proteomes" id="UP000784294">
    <property type="component" value="Unassembled WGS sequence"/>
</dbReference>
<dbReference type="AlphaFoldDB" id="A0A3S5AKZ7"/>
<dbReference type="EMBL" id="CAAALY010040652">
    <property type="protein sequence ID" value="VEL19219.1"/>
    <property type="molecule type" value="Genomic_DNA"/>
</dbReference>
<organism evidence="3 4">
    <name type="scientific">Protopolystoma xenopodis</name>
    <dbReference type="NCBI Taxonomy" id="117903"/>
    <lineage>
        <taxon>Eukaryota</taxon>
        <taxon>Metazoa</taxon>
        <taxon>Spiralia</taxon>
        <taxon>Lophotrochozoa</taxon>
        <taxon>Platyhelminthes</taxon>
        <taxon>Monogenea</taxon>
        <taxon>Polyopisthocotylea</taxon>
        <taxon>Polystomatidea</taxon>
        <taxon>Polystomatidae</taxon>
        <taxon>Protopolystoma</taxon>
    </lineage>
</organism>
<feature type="region of interest" description="Disordered" evidence="1">
    <location>
        <begin position="1"/>
        <end position="49"/>
    </location>
</feature>
<feature type="compositionally biased region" description="Polar residues" evidence="1">
    <location>
        <begin position="1"/>
        <end position="19"/>
    </location>
</feature>
<accession>A0A3S5AKZ7</accession>
<keyword evidence="2" id="KW-0472">Membrane</keyword>
<keyword evidence="2" id="KW-0812">Transmembrane</keyword>
<feature type="non-terminal residue" evidence="3">
    <location>
        <position position="1"/>
    </location>
</feature>
<gene>
    <name evidence="3" type="ORF">PXEA_LOCUS12659</name>
</gene>
<proteinExistence type="predicted"/>
<sequence>AGSPFTTDSPKNGNSNSRNGLVGSDTYEHDPGASPEVGRSSGRMHLLGSSRRSCRSIAGRGMLADRMNEPLILLPGITSLPIEVFVSALLFAGRKTISHTFALLRR</sequence>
<feature type="transmembrane region" description="Helical" evidence="2">
    <location>
        <begin position="72"/>
        <end position="92"/>
    </location>
</feature>
<comment type="caution">
    <text evidence="3">The sequence shown here is derived from an EMBL/GenBank/DDBJ whole genome shotgun (WGS) entry which is preliminary data.</text>
</comment>
<name>A0A3S5AKZ7_9PLAT</name>
<keyword evidence="2" id="KW-1133">Transmembrane helix</keyword>
<evidence type="ECO:0000256" key="1">
    <source>
        <dbReference type="SAM" id="MobiDB-lite"/>
    </source>
</evidence>
<keyword evidence="4" id="KW-1185">Reference proteome</keyword>
<evidence type="ECO:0000313" key="3">
    <source>
        <dbReference type="EMBL" id="VEL19219.1"/>
    </source>
</evidence>
<protein>
    <submittedName>
        <fullName evidence="3">Uncharacterized protein</fullName>
    </submittedName>
</protein>